<dbReference type="AlphaFoldDB" id="L1J7Z7"/>
<reference evidence="5" key="2">
    <citation type="submission" date="2012-11" db="EMBL/GenBank/DDBJ databases">
        <authorList>
            <person name="Kuo A."/>
            <person name="Curtis B.A."/>
            <person name="Tanifuji G."/>
            <person name="Burki F."/>
            <person name="Gruber A."/>
            <person name="Irimia M."/>
            <person name="Maruyama S."/>
            <person name="Arias M.C."/>
            <person name="Ball S.G."/>
            <person name="Gile G.H."/>
            <person name="Hirakawa Y."/>
            <person name="Hopkins J.F."/>
            <person name="Rensing S.A."/>
            <person name="Schmutz J."/>
            <person name="Symeonidi A."/>
            <person name="Elias M."/>
            <person name="Eveleigh R.J."/>
            <person name="Herman E.K."/>
            <person name="Klute M.J."/>
            <person name="Nakayama T."/>
            <person name="Obornik M."/>
            <person name="Reyes-Prieto A."/>
            <person name="Armbrust E.V."/>
            <person name="Aves S.J."/>
            <person name="Beiko R.G."/>
            <person name="Coutinho P."/>
            <person name="Dacks J.B."/>
            <person name="Durnford D.G."/>
            <person name="Fast N.M."/>
            <person name="Green B.R."/>
            <person name="Grisdale C."/>
            <person name="Hempe F."/>
            <person name="Henrissat B."/>
            <person name="Hoppner M.P."/>
            <person name="Ishida K.-I."/>
            <person name="Kim E."/>
            <person name="Koreny L."/>
            <person name="Kroth P.G."/>
            <person name="Liu Y."/>
            <person name="Malik S.-B."/>
            <person name="Maier U.G."/>
            <person name="McRose D."/>
            <person name="Mock T."/>
            <person name="Neilson J.A."/>
            <person name="Onodera N.T."/>
            <person name="Poole A.M."/>
            <person name="Pritham E.J."/>
            <person name="Richards T.A."/>
            <person name="Rocap G."/>
            <person name="Roy S.W."/>
            <person name="Sarai C."/>
            <person name="Schaack S."/>
            <person name="Shirato S."/>
            <person name="Slamovits C.H."/>
            <person name="Spencer D.F."/>
            <person name="Suzuki S."/>
            <person name="Worden A.Z."/>
            <person name="Zauner S."/>
            <person name="Barry K."/>
            <person name="Bell C."/>
            <person name="Bharti A.K."/>
            <person name="Crow J.A."/>
            <person name="Grimwood J."/>
            <person name="Kramer R."/>
            <person name="Lindquist E."/>
            <person name="Lucas S."/>
            <person name="Salamov A."/>
            <person name="McFadden G.I."/>
            <person name="Lane C.E."/>
            <person name="Keeling P.J."/>
            <person name="Gray M.W."/>
            <person name="Grigoriev I.V."/>
            <person name="Archibald J.M."/>
        </authorList>
    </citation>
    <scope>NUCLEOTIDE SEQUENCE</scope>
    <source>
        <strain evidence="5">CCMP2712</strain>
    </source>
</reference>
<dbReference type="PaxDb" id="55529-EKX44452"/>
<keyword evidence="5" id="KW-1185">Reference proteome</keyword>
<reference evidence="3 5" key="1">
    <citation type="journal article" date="2012" name="Nature">
        <title>Algal genomes reveal evolutionary mosaicism and the fate of nucleomorphs.</title>
        <authorList>
            <consortium name="DOE Joint Genome Institute"/>
            <person name="Curtis B.A."/>
            <person name="Tanifuji G."/>
            <person name="Burki F."/>
            <person name="Gruber A."/>
            <person name="Irimia M."/>
            <person name="Maruyama S."/>
            <person name="Arias M.C."/>
            <person name="Ball S.G."/>
            <person name="Gile G.H."/>
            <person name="Hirakawa Y."/>
            <person name="Hopkins J.F."/>
            <person name="Kuo A."/>
            <person name="Rensing S.A."/>
            <person name="Schmutz J."/>
            <person name="Symeonidi A."/>
            <person name="Elias M."/>
            <person name="Eveleigh R.J."/>
            <person name="Herman E.K."/>
            <person name="Klute M.J."/>
            <person name="Nakayama T."/>
            <person name="Obornik M."/>
            <person name="Reyes-Prieto A."/>
            <person name="Armbrust E.V."/>
            <person name="Aves S.J."/>
            <person name="Beiko R.G."/>
            <person name="Coutinho P."/>
            <person name="Dacks J.B."/>
            <person name="Durnford D.G."/>
            <person name="Fast N.M."/>
            <person name="Green B.R."/>
            <person name="Grisdale C.J."/>
            <person name="Hempel F."/>
            <person name="Henrissat B."/>
            <person name="Hoppner M.P."/>
            <person name="Ishida K."/>
            <person name="Kim E."/>
            <person name="Koreny L."/>
            <person name="Kroth P.G."/>
            <person name="Liu Y."/>
            <person name="Malik S.B."/>
            <person name="Maier U.G."/>
            <person name="McRose D."/>
            <person name="Mock T."/>
            <person name="Neilson J.A."/>
            <person name="Onodera N.T."/>
            <person name="Poole A.M."/>
            <person name="Pritham E.J."/>
            <person name="Richards T.A."/>
            <person name="Rocap G."/>
            <person name="Roy S.W."/>
            <person name="Sarai C."/>
            <person name="Schaack S."/>
            <person name="Shirato S."/>
            <person name="Slamovits C.H."/>
            <person name="Spencer D.F."/>
            <person name="Suzuki S."/>
            <person name="Worden A.Z."/>
            <person name="Zauner S."/>
            <person name="Barry K."/>
            <person name="Bell C."/>
            <person name="Bharti A.K."/>
            <person name="Crow J.A."/>
            <person name="Grimwood J."/>
            <person name="Kramer R."/>
            <person name="Lindquist E."/>
            <person name="Lucas S."/>
            <person name="Salamov A."/>
            <person name="McFadden G.I."/>
            <person name="Lane C.E."/>
            <person name="Keeling P.J."/>
            <person name="Gray M.W."/>
            <person name="Grigoriev I.V."/>
            <person name="Archibald J.M."/>
        </authorList>
    </citation>
    <scope>NUCLEOTIDE SEQUENCE</scope>
    <source>
        <strain evidence="3 5">CCMP2712</strain>
    </source>
</reference>
<organism evidence="3">
    <name type="scientific">Guillardia theta (strain CCMP2712)</name>
    <name type="common">Cryptophyte</name>
    <dbReference type="NCBI Taxonomy" id="905079"/>
    <lineage>
        <taxon>Eukaryota</taxon>
        <taxon>Cryptophyceae</taxon>
        <taxon>Pyrenomonadales</taxon>
        <taxon>Geminigeraceae</taxon>
        <taxon>Guillardia</taxon>
    </lineage>
</organism>
<evidence type="ECO:0000313" key="5">
    <source>
        <dbReference type="Proteomes" id="UP000011087"/>
    </source>
</evidence>
<protein>
    <recommendedName>
        <fullName evidence="2">SAP domain-containing protein</fullName>
    </recommendedName>
</protein>
<accession>L1J7Z7</accession>
<dbReference type="SUPFAM" id="SSF68906">
    <property type="entry name" value="SAP domain"/>
    <property type="match status" value="1"/>
</dbReference>
<dbReference type="EnsemblProtists" id="EKX44452">
    <property type="protein sequence ID" value="EKX44452"/>
    <property type="gene ID" value="GUITHDRAFT_109575"/>
</dbReference>
<dbReference type="GeneID" id="17301119"/>
<dbReference type="Pfam" id="PF02037">
    <property type="entry name" value="SAP"/>
    <property type="match status" value="1"/>
</dbReference>
<gene>
    <name evidence="3" type="ORF">GUITHDRAFT_109575</name>
</gene>
<evidence type="ECO:0000256" key="1">
    <source>
        <dbReference type="SAM" id="MobiDB-lite"/>
    </source>
</evidence>
<feature type="compositionally biased region" description="Acidic residues" evidence="1">
    <location>
        <begin position="283"/>
        <end position="294"/>
    </location>
</feature>
<feature type="region of interest" description="Disordered" evidence="1">
    <location>
        <begin position="253"/>
        <end position="294"/>
    </location>
</feature>
<dbReference type="SMART" id="SM00513">
    <property type="entry name" value="SAP"/>
    <property type="match status" value="1"/>
</dbReference>
<dbReference type="KEGG" id="gtt:GUITHDRAFT_109575"/>
<feature type="compositionally biased region" description="Basic and acidic residues" evidence="1">
    <location>
        <begin position="253"/>
        <end position="264"/>
    </location>
</feature>
<feature type="domain" description="SAP" evidence="2">
    <location>
        <begin position="49"/>
        <end position="83"/>
    </location>
</feature>
<dbReference type="EMBL" id="JH993004">
    <property type="protein sequence ID" value="EKX44452.1"/>
    <property type="molecule type" value="Genomic_DNA"/>
</dbReference>
<dbReference type="InterPro" id="IPR036361">
    <property type="entry name" value="SAP_dom_sf"/>
</dbReference>
<sequence>MPLCPFPGINTSLLSASSSNSLRQGVRTFTATAARCFANSALSKDLGELGDLKKTEMQERLKALGAKTTGNKDELLSRLKGLMDNMETSALKKKAKDALKKRVEEEEAAATDLIATKAVQPAKKSRKKASKKDADEHLIQNPHLIPPEEFENYKNVFSRAAKKDRKKDADSLYYATRNRPMISRRLVRNLYKRCVRSAQRCPQAPWRKTMHDYVRMKFRERSNDDLMVRLTAGEIELKEMEYYHSCREKREAEKAAMEGGEVKEKKGRGKGKNGAKLMKEEEVKETEEVQEDLD</sequence>
<dbReference type="InterPro" id="IPR003034">
    <property type="entry name" value="SAP_dom"/>
</dbReference>
<dbReference type="Proteomes" id="UP000011087">
    <property type="component" value="Unassembled WGS sequence"/>
</dbReference>
<dbReference type="PROSITE" id="PS50800">
    <property type="entry name" value="SAP"/>
    <property type="match status" value="1"/>
</dbReference>
<dbReference type="OrthoDB" id="273010at2759"/>
<dbReference type="RefSeq" id="XP_005831432.1">
    <property type="nucleotide sequence ID" value="XM_005831375.1"/>
</dbReference>
<reference evidence="4" key="3">
    <citation type="submission" date="2015-06" db="UniProtKB">
        <authorList>
            <consortium name="EnsemblProtists"/>
        </authorList>
    </citation>
    <scope>IDENTIFICATION</scope>
</reference>
<name>L1J7Z7_GUITC</name>
<evidence type="ECO:0000313" key="3">
    <source>
        <dbReference type="EMBL" id="EKX44452.1"/>
    </source>
</evidence>
<evidence type="ECO:0000313" key="4">
    <source>
        <dbReference type="EnsemblProtists" id="EKX44452"/>
    </source>
</evidence>
<evidence type="ECO:0000259" key="2">
    <source>
        <dbReference type="PROSITE" id="PS50800"/>
    </source>
</evidence>
<proteinExistence type="predicted"/>
<dbReference type="HOGENOM" id="CLU_948151_0_0_1"/>
<dbReference type="Gene3D" id="1.10.720.30">
    <property type="entry name" value="SAP domain"/>
    <property type="match status" value="1"/>
</dbReference>
<dbReference type="InterPro" id="IPR008011">
    <property type="entry name" value="Complex1_LYR_dom"/>
</dbReference>
<dbReference type="Pfam" id="PF05347">
    <property type="entry name" value="Complex1_LYR"/>
    <property type="match status" value="1"/>
</dbReference>